<dbReference type="PATRIC" id="fig|178306.9.peg.1523"/>
<dbReference type="InParanoid" id="Q8ZVY5"/>
<name>Q8ZVY5_PYRAE</name>
<dbReference type="eggNOG" id="arCOG09791">
    <property type="taxonomic scope" value="Archaea"/>
</dbReference>
<evidence type="ECO:0000313" key="2">
    <source>
        <dbReference type="Proteomes" id="UP000002439"/>
    </source>
</evidence>
<sequence>MDYFKKPKRNDTVVRTFGALDEEALKEFRGLKYNSSAGVVDFVLKNPFTVTPGEFMSFVERLKREVPVGDVYFASRLEYSVLVARKNATTAEGPAVEILVLDDGDFRRFTRKFVGHEIDPCDNSIVLPSRHNGTFAEGQEVEAFLPLAWYGVSVSTARAYFHVNLLLKVHFIKIRSEEPAGYIGKCFAEYFADVPPYRSYAVIEAPTEAYLYVHWRNWEFIYESALQRPERMEWLSRWYGDANATRYMDWVRERLAEARRKAEELRAGLGA</sequence>
<organism evidence="1 2">
    <name type="scientific">Pyrobaculum aerophilum (strain ATCC 51768 / DSM 7523 / JCM 9630 / CIP 104966 / NBRC 100827 / IM2)</name>
    <dbReference type="NCBI Taxonomy" id="178306"/>
    <lineage>
        <taxon>Archaea</taxon>
        <taxon>Thermoproteota</taxon>
        <taxon>Thermoprotei</taxon>
        <taxon>Thermoproteales</taxon>
        <taxon>Thermoproteaceae</taxon>
        <taxon>Pyrobaculum</taxon>
    </lineage>
</organism>
<protein>
    <submittedName>
        <fullName evidence="1">Conserved within P. aerophilum, part 2, authentic frameshift</fullName>
    </submittedName>
</protein>
<proteinExistence type="predicted"/>
<dbReference type="EMBL" id="AE009441">
    <property type="protein sequence ID" value="AAL63919.1"/>
    <property type="molecule type" value="Genomic_DNA"/>
</dbReference>
<dbReference type="KEGG" id="pai:PAE2060"/>
<dbReference type="EnsemblBacteria" id="AAL63919">
    <property type="protein sequence ID" value="AAL63919"/>
    <property type="gene ID" value="PAE2060"/>
</dbReference>
<dbReference type="AlphaFoldDB" id="Q8ZVY5"/>
<dbReference type="GeneID" id="1464245"/>
<keyword evidence="2" id="KW-1185">Reference proteome</keyword>
<gene>
    <name evidence="1" type="ordered locus">PAE2060</name>
</gene>
<evidence type="ECO:0000313" key="1">
    <source>
        <dbReference type="EMBL" id="AAL63919.1"/>
    </source>
</evidence>
<accession>Q8ZVY5</accession>
<dbReference type="Proteomes" id="UP000002439">
    <property type="component" value="Chromosome"/>
</dbReference>
<dbReference type="RefSeq" id="WP_011008389.1">
    <property type="nucleotide sequence ID" value="NC_003364.1"/>
</dbReference>
<dbReference type="STRING" id="178306.PAE2060"/>
<dbReference type="HOGENOM" id="CLU_057820_0_0_2"/>
<reference evidence="1 2" key="1">
    <citation type="journal article" date="2002" name="Proc. Natl. Acad. Sci. U.S.A.">
        <title>Genome sequence of the hyperthermophilic crenarchaeon Pyrobaculum aerophilum.</title>
        <authorList>
            <person name="Fitz-Gibbon S.T."/>
            <person name="Ladner H."/>
            <person name="Kim U.J."/>
            <person name="Stetter K.O."/>
            <person name="Simon M.I."/>
            <person name="Miller J.H."/>
        </authorList>
    </citation>
    <scope>NUCLEOTIDE SEQUENCE [LARGE SCALE GENOMIC DNA]</scope>
    <source>
        <strain evidence="2">ATCC 51768 / DSM 7523 / JCM 9630 / CIP 104966 / NBRC 100827 / IM2</strain>
    </source>
</reference>